<dbReference type="AlphaFoldDB" id="A0A7Y0EES9"/>
<dbReference type="InterPro" id="IPR005335">
    <property type="entry name" value="Terminase_ssu"/>
</dbReference>
<gene>
    <name evidence="3" type="ORF">HBE96_05060</name>
</gene>
<sequence length="161" mass="18276">MARLTDKQKKFIDEYLIDLNATQAAIRAGYSQKNAFKIGSELLQKTTVQKHMHKCMKDREKRTEITQDKVLNELAAIGFANIADYLEVKDDAVKVFNTTDIPKEKLRAVVEIKQTKDGISIKIHDKVKALEDIAKHLGMFVDKVEHTGNIGVGTKKLEDFF</sequence>
<keyword evidence="2" id="KW-0231">Viral genome packaging</keyword>
<dbReference type="Proteomes" id="UP000537131">
    <property type="component" value="Unassembled WGS sequence"/>
</dbReference>
<dbReference type="InterPro" id="IPR038713">
    <property type="entry name" value="Terminase_Gp1_N_sf"/>
</dbReference>
<dbReference type="GO" id="GO:0051276">
    <property type="term" value="P:chromosome organization"/>
    <property type="evidence" value="ECO:0007669"/>
    <property type="project" value="InterPro"/>
</dbReference>
<organism evidence="3 4">
    <name type="scientific">Clostridium muellerianum</name>
    <dbReference type="NCBI Taxonomy" id="2716538"/>
    <lineage>
        <taxon>Bacteria</taxon>
        <taxon>Bacillati</taxon>
        <taxon>Bacillota</taxon>
        <taxon>Clostridia</taxon>
        <taxon>Eubacteriales</taxon>
        <taxon>Clostridiaceae</taxon>
        <taxon>Clostridium</taxon>
    </lineage>
</organism>
<dbReference type="Pfam" id="PF03592">
    <property type="entry name" value="Terminase_2"/>
    <property type="match status" value="1"/>
</dbReference>
<reference evidence="3 4" key="2">
    <citation type="submission" date="2020-06" db="EMBL/GenBank/DDBJ databases">
        <title>Complete Genome Sequence of Clostridium muelleri sp. nov. P21T, an Acid-Alcohol Producing Acetogen Isolated from Old Hay.</title>
        <authorList>
            <person name="Duncan K.E."/>
            <person name="Tanner R.S."/>
        </authorList>
    </citation>
    <scope>NUCLEOTIDE SEQUENCE [LARGE SCALE GENOMIC DNA]</scope>
    <source>
        <strain evidence="3 4">P21</strain>
    </source>
</reference>
<proteinExistence type="predicted"/>
<dbReference type="Gene3D" id="1.10.10.1400">
    <property type="entry name" value="Terminase, small subunit, N-terminal DNA-binding domain, HTH motif"/>
    <property type="match status" value="1"/>
</dbReference>
<dbReference type="RefSeq" id="WP_169296675.1">
    <property type="nucleotide sequence ID" value="NZ_JABBNI010000010.1"/>
</dbReference>
<keyword evidence="4" id="KW-1185">Reference proteome</keyword>
<evidence type="ECO:0000313" key="3">
    <source>
        <dbReference type="EMBL" id="NMM62068.1"/>
    </source>
</evidence>
<protein>
    <submittedName>
        <fullName evidence="3">Terminase small subunit</fullName>
    </submittedName>
</protein>
<evidence type="ECO:0000313" key="4">
    <source>
        <dbReference type="Proteomes" id="UP000537131"/>
    </source>
</evidence>
<name>A0A7Y0EES9_9CLOT</name>
<dbReference type="PANTHER" id="PTHR41328:SF2">
    <property type="entry name" value="TERMINASE SMALL SUBUNIT"/>
    <property type="match status" value="1"/>
</dbReference>
<reference evidence="3 4" key="1">
    <citation type="submission" date="2020-04" db="EMBL/GenBank/DDBJ databases">
        <authorList>
            <person name="Doyle D.A."/>
        </authorList>
    </citation>
    <scope>NUCLEOTIDE SEQUENCE [LARGE SCALE GENOMIC DNA]</scope>
    <source>
        <strain evidence="3 4">P21</strain>
    </source>
</reference>
<keyword evidence="1" id="KW-1188">Viral release from host cell</keyword>
<dbReference type="PANTHER" id="PTHR41328">
    <property type="entry name" value="TERMINASE SMALL SUBUNIT-RELATED"/>
    <property type="match status" value="1"/>
</dbReference>
<dbReference type="InterPro" id="IPR052404">
    <property type="entry name" value="SPP1-like_terminase"/>
</dbReference>
<comment type="caution">
    <text evidence="3">The sequence shown here is derived from an EMBL/GenBank/DDBJ whole genome shotgun (WGS) entry which is preliminary data.</text>
</comment>
<accession>A0A7Y0EES9</accession>
<evidence type="ECO:0000256" key="2">
    <source>
        <dbReference type="ARBA" id="ARBA00023219"/>
    </source>
</evidence>
<evidence type="ECO:0000256" key="1">
    <source>
        <dbReference type="ARBA" id="ARBA00022612"/>
    </source>
</evidence>
<dbReference type="EMBL" id="JABBNI010000010">
    <property type="protein sequence ID" value="NMM62068.1"/>
    <property type="molecule type" value="Genomic_DNA"/>
</dbReference>